<sequence>MSFNNFYPVGIMVLQTNTNSYRFIFQQLDHKASR</sequence>
<reference evidence="1 2" key="1">
    <citation type="journal article" date="2020" name="Mol. Biol. Evol.">
        <title>Distinct Expression and Methylation Patterns for Genes with Different Fates following a Single Whole-Genome Duplication in Flowering Plants.</title>
        <authorList>
            <person name="Shi T."/>
            <person name="Rahmani R.S."/>
            <person name="Gugger P.F."/>
            <person name="Wang M."/>
            <person name="Li H."/>
            <person name="Zhang Y."/>
            <person name="Li Z."/>
            <person name="Wang Q."/>
            <person name="Van de Peer Y."/>
            <person name="Marchal K."/>
            <person name="Chen J."/>
        </authorList>
    </citation>
    <scope>NUCLEOTIDE SEQUENCE [LARGE SCALE GENOMIC DNA]</scope>
    <source>
        <tissue evidence="1">Leaf</tissue>
    </source>
</reference>
<comment type="caution">
    <text evidence="1">The sequence shown here is derived from an EMBL/GenBank/DDBJ whole genome shotgun (WGS) entry which is preliminary data.</text>
</comment>
<dbReference type="Proteomes" id="UP000607653">
    <property type="component" value="Unassembled WGS sequence"/>
</dbReference>
<dbReference type="EMBL" id="DUZY01000005">
    <property type="protein sequence ID" value="DAD40718.1"/>
    <property type="molecule type" value="Genomic_DNA"/>
</dbReference>
<evidence type="ECO:0000313" key="1">
    <source>
        <dbReference type="EMBL" id="DAD40718.1"/>
    </source>
</evidence>
<organism evidence="1 2">
    <name type="scientific">Nelumbo nucifera</name>
    <name type="common">Sacred lotus</name>
    <dbReference type="NCBI Taxonomy" id="4432"/>
    <lineage>
        <taxon>Eukaryota</taxon>
        <taxon>Viridiplantae</taxon>
        <taxon>Streptophyta</taxon>
        <taxon>Embryophyta</taxon>
        <taxon>Tracheophyta</taxon>
        <taxon>Spermatophyta</taxon>
        <taxon>Magnoliopsida</taxon>
        <taxon>Proteales</taxon>
        <taxon>Nelumbonaceae</taxon>
        <taxon>Nelumbo</taxon>
    </lineage>
</organism>
<keyword evidence="2" id="KW-1185">Reference proteome</keyword>
<proteinExistence type="predicted"/>
<name>A0A822ZGF1_NELNU</name>
<protein>
    <submittedName>
        <fullName evidence="1">Uncharacterized protein</fullName>
    </submittedName>
</protein>
<dbReference type="AlphaFoldDB" id="A0A822ZGF1"/>
<accession>A0A822ZGF1</accession>
<evidence type="ECO:0000313" key="2">
    <source>
        <dbReference type="Proteomes" id="UP000607653"/>
    </source>
</evidence>
<gene>
    <name evidence="1" type="ORF">HUJ06_015041</name>
</gene>